<organism evidence="4 5">
    <name type="scientific">Nitzschia inconspicua</name>
    <dbReference type="NCBI Taxonomy" id="303405"/>
    <lineage>
        <taxon>Eukaryota</taxon>
        <taxon>Sar</taxon>
        <taxon>Stramenopiles</taxon>
        <taxon>Ochrophyta</taxon>
        <taxon>Bacillariophyta</taxon>
        <taxon>Bacillariophyceae</taxon>
        <taxon>Bacillariophycidae</taxon>
        <taxon>Bacillariales</taxon>
        <taxon>Bacillariaceae</taxon>
        <taxon>Nitzschia</taxon>
    </lineage>
</organism>
<reference evidence="4" key="1">
    <citation type="journal article" date="2021" name="Sci. Rep.">
        <title>Diploid genomic architecture of Nitzschia inconspicua, an elite biomass production diatom.</title>
        <authorList>
            <person name="Oliver A."/>
            <person name="Podell S."/>
            <person name="Pinowska A."/>
            <person name="Traller J.C."/>
            <person name="Smith S.R."/>
            <person name="McClure R."/>
            <person name="Beliaev A."/>
            <person name="Bohutskyi P."/>
            <person name="Hill E.A."/>
            <person name="Rabines A."/>
            <person name="Zheng H."/>
            <person name="Allen L.Z."/>
            <person name="Kuo A."/>
            <person name="Grigoriev I.V."/>
            <person name="Allen A.E."/>
            <person name="Hazlebeck D."/>
            <person name="Allen E.E."/>
        </authorList>
    </citation>
    <scope>NUCLEOTIDE SEQUENCE</scope>
    <source>
        <strain evidence="4">Hildebrandi</strain>
    </source>
</reference>
<feature type="signal peptide" evidence="2">
    <location>
        <begin position="1"/>
        <end position="30"/>
    </location>
</feature>
<protein>
    <submittedName>
        <fullName evidence="4">SET methyltransferase domain containing protein</fullName>
    </submittedName>
</protein>
<dbReference type="AlphaFoldDB" id="A0A9K3Q201"/>
<keyword evidence="4" id="KW-0808">Transferase</keyword>
<proteinExistence type="predicted"/>
<sequence length="628" mass="71530">MIVRRRSSSSSMIATVMVSLLTILSTSATAHSPHDEGCKGGTCPIPSSSSVNNPSGKNNGSCGLWMGPSPIKNAEEHGFGLGIFTGKAIAAGTPIESNFLGHGEILLPIFGNEDVYNKHPPLREYVWEEDNMPEVPVEYPDFQTALFIPGIAALAPCTSQNYNVQLNGAGTDTDKPRWSAMTDDGGVHRSKHPQAGSFSYRHNVTYVAVRDIAPGEELTVRCSDSDYDGGAYYLSRYSPDDNSVVCLDQNIRVDATVSGEARGLGIFAKRKLEKDTVITSTPLVPVMRKDMKILDPDDDPVNDQQLMLNYLYGHPDSDLLLLPVGPMVNYINHDHQKPNAEIRWHTMKEYHQAGGSLQRRQEYHHPELFDVAAESLALVHGKGLMMDIVALRDIMDGEEILLDYGKEWQEAWEEHKERFKKRQQSLTEKDIFYQSAEQFRAAHDDEVFRTLYEQSLDPYPQNLKFHCFYEQHDDEATQSGGVEDAYKKKLSSTGRGFRRFSWNDHQNHPCLRPCQIVERYESDEDDEPRYTVEMFRQDNIFVMYYCSISMDYRLTDVPHSDIKLLDMPYTPDVHQRWTFRHEIGVPEGFYPDAWMRKKLRKRNKVPEEDLGEKYKKKKPREVPASTMA</sequence>
<keyword evidence="5" id="KW-1185">Reference proteome</keyword>
<name>A0A9K3Q201_9STRA</name>
<dbReference type="GO" id="GO:0008168">
    <property type="term" value="F:methyltransferase activity"/>
    <property type="evidence" value="ECO:0007669"/>
    <property type="project" value="UniProtKB-KW"/>
</dbReference>
<reference evidence="4" key="2">
    <citation type="submission" date="2021-04" db="EMBL/GenBank/DDBJ databases">
        <authorList>
            <person name="Podell S."/>
        </authorList>
    </citation>
    <scope>NUCLEOTIDE SEQUENCE</scope>
    <source>
        <strain evidence="4">Hildebrandi</strain>
    </source>
</reference>
<dbReference type="InterPro" id="IPR001214">
    <property type="entry name" value="SET_dom"/>
</dbReference>
<gene>
    <name evidence="4" type="ORF">IV203_030749</name>
</gene>
<accession>A0A9K3Q201</accession>
<keyword evidence="2" id="KW-0732">Signal</keyword>
<keyword evidence="4" id="KW-0489">Methyltransferase</keyword>
<evidence type="ECO:0000256" key="2">
    <source>
        <dbReference type="SAM" id="SignalP"/>
    </source>
</evidence>
<evidence type="ECO:0000259" key="3">
    <source>
        <dbReference type="PROSITE" id="PS50280"/>
    </source>
</evidence>
<dbReference type="PROSITE" id="PS50280">
    <property type="entry name" value="SET"/>
    <property type="match status" value="1"/>
</dbReference>
<feature type="region of interest" description="Disordered" evidence="1">
    <location>
        <begin position="604"/>
        <end position="628"/>
    </location>
</feature>
<dbReference type="Proteomes" id="UP000693970">
    <property type="component" value="Unassembled WGS sequence"/>
</dbReference>
<evidence type="ECO:0000256" key="1">
    <source>
        <dbReference type="SAM" id="MobiDB-lite"/>
    </source>
</evidence>
<evidence type="ECO:0000313" key="4">
    <source>
        <dbReference type="EMBL" id="KAG7368006.1"/>
    </source>
</evidence>
<dbReference type="Pfam" id="PF00856">
    <property type="entry name" value="SET"/>
    <property type="match status" value="1"/>
</dbReference>
<dbReference type="GO" id="GO:0032259">
    <property type="term" value="P:methylation"/>
    <property type="evidence" value="ECO:0007669"/>
    <property type="project" value="UniProtKB-KW"/>
</dbReference>
<evidence type="ECO:0000313" key="5">
    <source>
        <dbReference type="Proteomes" id="UP000693970"/>
    </source>
</evidence>
<feature type="compositionally biased region" description="Basic and acidic residues" evidence="1">
    <location>
        <begin position="604"/>
        <end position="613"/>
    </location>
</feature>
<feature type="chain" id="PRO_5039924057" evidence="2">
    <location>
        <begin position="31"/>
        <end position="628"/>
    </location>
</feature>
<dbReference type="EMBL" id="JAGRRH010000006">
    <property type="protein sequence ID" value="KAG7368006.1"/>
    <property type="molecule type" value="Genomic_DNA"/>
</dbReference>
<feature type="domain" description="SET" evidence="3">
    <location>
        <begin position="249"/>
        <end position="405"/>
    </location>
</feature>
<comment type="caution">
    <text evidence="4">The sequence shown here is derived from an EMBL/GenBank/DDBJ whole genome shotgun (WGS) entry which is preliminary data.</text>
</comment>
<dbReference type="OrthoDB" id="44910at2759"/>